<gene>
    <name evidence="2" type="ORF">FB45DRAFT_930900</name>
</gene>
<feature type="signal peptide" evidence="1">
    <location>
        <begin position="1"/>
        <end position="16"/>
    </location>
</feature>
<proteinExistence type="predicted"/>
<reference evidence="2" key="1">
    <citation type="submission" date="2023-03" db="EMBL/GenBank/DDBJ databases">
        <title>Massive genome expansion in bonnet fungi (Mycena s.s.) driven by repeated elements and novel gene families across ecological guilds.</title>
        <authorList>
            <consortium name="Lawrence Berkeley National Laboratory"/>
            <person name="Harder C.B."/>
            <person name="Miyauchi S."/>
            <person name="Viragh M."/>
            <person name="Kuo A."/>
            <person name="Thoen E."/>
            <person name="Andreopoulos B."/>
            <person name="Lu D."/>
            <person name="Skrede I."/>
            <person name="Drula E."/>
            <person name="Henrissat B."/>
            <person name="Morin E."/>
            <person name="Kohler A."/>
            <person name="Barry K."/>
            <person name="LaButti K."/>
            <person name="Morin E."/>
            <person name="Salamov A."/>
            <person name="Lipzen A."/>
            <person name="Mereny Z."/>
            <person name="Hegedus B."/>
            <person name="Baldrian P."/>
            <person name="Stursova M."/>
            <person name="Weitz H."/>
            <person name="Taylor A."/>
            <person name="Grigoriev I.V."/>
            <person name="Nagy L.G."/>
            <person name="Martin F."/>
            <person name="Kauserud H."/>
        </authorList>
    </citation>
    <scope>NUCLEOTIDE SEQUENCE</scope>
    <source>
        <strain evidence="2">9284</strain>
    </source>
</reference>
<organism evidence="2 3">
    <name type="scientific">Roridomyces roridus</name>
    <dbReference type="NCBI Taxonomy" id="1738132"/>
    <lineage>
        <taxon>Eukaryota</taxon>
        <taxon>Fungi</taxon>
        <taxon>Dikarya</taxon>
        <taxon>Basidiomycota</taxon>
        <taxon>Agaricomycotina</taxon>
        <taxon>Agaricomycetes</taxon>
        <taxon>Agaricomycetidae</taxon>
        <taxon>Agaricales</taxon>
        <taxon>Marasmiineae</taxon>
        <taxon>Mycenaceae</taxon>
        <taxon>Roridomyces</taxon>
    </lineage>
</organism>
<keyword evidence="1" id="KW-0732">Signal</keyword>
<dbReference type="EMBL" id="JARKIF010000018">
    <property type="protein sequence ID" value="KAJ7619479.1"/>
    <property type="molecule type" value="Genomic_DNA"/>
</dbReference>
<evidence type="ECO:0000313" key="3">
    <source>
        <dbReference type="Proteomes" id="UP001221142"/>
    </source>
</evidence>
<dbReference type="AlphaFoldDB" id="A0AAD7BFL0"/>
<sequence length="157" mass="17814">MMLAHLALTFHHLALATNHEPPPILNLSSPPCIKDTQGELWLACARPSKKHLTLAARMALDSQRIPVSSSRAMSAGVRRIRIAEQIKPLFQLQASRPHGVLSPRCSSWVRVYRNSKSRPRLFLTSQQGVRDSRSVRSVRFFLRLRISVWGRRRDSAS</sequence>
<evidence type="ECO:0008006" key="4">
    <source>
        <dbReference type="Google" id="ProtNLM"/>
    </source>
</evidence>
<accession>A0AAD7BFL0</accession>
<name>A0AAD7BFL0_9AGAR</name>
<comment type="caution">
    <text evidence="2">The sequence shown here is derived from an EMBL/GenBank/DDBJ whole genome shotgun (WGS) entry which is preliminary data.</text>
</comment>
<feature type="chain" id="PRO_5041951618" description="Secreted protein" evidence="1">
    <location>
        <begin position="17"/>
        <end position="157"/>
    </location>
</feature>
<dbReference type="Proteomes" id="UP001221142">
    <property type="component" value="Unassembled WGS sequence"/>
</dbReference>
<evidence type="ECO:0000256" key="1">
    <source>
        <dbReference type="SAM" id="SignalP"/>
    </source>
</evidence>
<protein>
    <recommendedName>
        <fullName evidence="4">Secreted protein</fullName>
    </recommendedName>
</protein>
<keyword evidence="3" id="KW-1185">Reference proteome</keyword>
<evidence type="ECO:0000313" key="2">
    <source>
        <dbReference type="EMBL" id="KAJ7619479.1"/>
    </source>
</evidence>